<feature type="compositionally biased region" description="Gly residues" evidence="1">
    <location>
        <begin position="283"/>
        <end position="299"/>
    </location>
</feature>
<organism evidence="2">
    <name type="scientific">Chromera velia CCMP2878</name>
    <dbReference type="NCBI Taxonomy" id="1169474"/>
    <lineage>
        <taxon>Eukaryota</taxon>
        <taxon>Sar</taxon>
        <taxon>Alveolata</taxon>
        <taxon>Colpodellida</taxon>
        <taxon>Chromeraceae</taxon>
        <taxon>Chromera</taxon>
    </lineage>
</organism>
<reference evidence="2" key="1">
    <citation type="submission" date="2014-11" db="EMBL/GenBank/DDBJ databases">
        <authorList>
            <person name="Otto D Thomas"/>
            <person name="Naeem Raeece"/>
        </authorList>
    </citation>
    <scope>NUCLEOTIDE SEQUENCE</scope>
</reference>
<feature type="compositionally biased region" description="Low complexity" evidence="1">
    <location>
        <begin position="263"/>
        <end position="282"/>
    </location>
</feature>
<gene>
    <name evidence="2" type="ORF">Cvel_15253</name>
</gene>
<dbReference type="EMBL" id="CDMZ01000130">
    <property type="protein sequence ID" value="CEM07495.1"/>
    <property type="molecule type" value="Genomic_DNA"/>
</dbReference>
<dbReference type="AlphaFoldDB" id="A0A0G4F5Q2"/>
<feature type="region of interest" description="Disordered" evidence="1">
    <location>
        <begin position="212"/>
        <end position="299"/>
    </location>
</feature>
<feature type="compositionally biased region" description="Basic and acidic residues" evidence="1">
    <location>
        <begin position="239"/>
        <end position="255"/>
    </location>
</feature>
<evidence type="ECO:0000256" key="1">
    <source>
        <dbReference type="SAM" id="MobiDB-lite"/>
    </source>
</evidence>
<accession>A0A0G4F5Q2</accession>
<protein>
    <submittedName>
        <fullName evidence="2">Uncharacterized protein</fullName>
    </submittedName>
</protein>
<name>A0A0G4F5Q2_9ALVE</name>
<feature type="compositionally biased region" description="Low complexity" evidence="1">
    <location>
        <begin position="16"/>
        <end position="35"/>
    </location>
</feature>
<sequence>MRLIGAIAAFAVSPLVDSDSSPSSFFRGSPSSLSDVEGQTSKEGSQPRRLISPFVPPPRPNETFKVEGGSLYFNPSFREGFAYEPFDPSSLNGKLGLSETAVGGSSLLPSFDQEAQVLELLRSGAVMAPRQPYMLQVPLDSSVSQVPDFFPEVWRRQKEWRDKHNAEQIQRLKTIRETGRSVTEPGIVKPPEMPSVDALFPEIPLRVRMPEAGGEEEAEVAAEIAGLPADQRKPTGVTGRDEEREYFSDSPKDDGVFDSPFTSRNSASSFRSRSSSSSFGSAFGFGDGRNVRGGGFGFG</sequence>
<feature type="region of interest" description="Disordered" evidence="1">
    <location>
        <begin position="16"/>
        <end position="59"/>
    </location>
</feature>
<proteinExistence type="predicted"/>
<dbReference type="VEuPathDB" id="CryptoDB:Cvel_15253"/>
<evidence type="ECO:0000313" key="2">
    <source>
        <dbReference type="EMBL" id="CEM07495.1"/>
    </source>
</evidence>